<accession>A0A9P1CQ21</accession>
<proteinExistence type="predicted"/>
<name>A0A9P1CQ21_9DINO</name>
<gene>
    <name evidence="1" type="ORF">C1SCF055_LOCUS20903</name>
</gene>
<dbReference type="Proteomes" id="UP001152797">
    <property type="component" value="Unassembled WGS sequence"/>
</dbReference>
<dbReference type="EMBL" id="CAMXCT010001927">
    <property type="protein sequence ID" value="CAI3994241.1"/>
    <property type="molecule type" value="Genomic_DNA"/>
</dbReference>
<keyword evidence="3" id="KW-1185">Reference proteome</keyword>
<dbReference type="EMBL" id="CAMXCT020001927">
    <property type="protein sequence ID" value="CAL1147616.1"/>
    <property type="molecule type" value="Genomic_DNA"/>
</dbReference>
<protein>
    <submittedName>
        <fullName evidence="1">Uncharacterized protein</fullName>
    </submittedName>
</protein>
<comment type="caution">
    <text evidence="1">The sequence shown here is derived from an EMBL/GenBank/DDBJ whole genome shotgun (WGS) entry which is preliminary data.</text>
</comment>
<dbReference type="EMBL" id="CAMXCT030001927">
    <property type="protein sequence ID" value="CAL4781553.1"/>
    <property type="molecule type" value="Genomic_DNA"/>
</dbReference>
<reference evidence="1" key="1">
    <citation type="submission" date="2022-10" db="EMBL/GenBank/DDBJ databases">
        <authorList>
            <person name="Chen Y."/>
            <person name="Dougan E. K."/>
            <person name="Chan C."/>
            <person name="Rhodes N."/>
            <person name="Thang M."/>
        </authorList>
    </citation>
    <scope>NUCLEOTIDE SEQUENCE</scope>
</reference>
<organism evidence="1">
    <name type="scientific">Cladocopium goreaui</name>
    <dbReference type="NCBI Taxonomy" id="2562237"/>
    <lineage>
        <taxon>Eukaryota</taxon>
        <taxon>Sar</taxon>
        <taxon>Alveolata</taxon>
        <taxon>Dinophyceae</taxon>
        <taxon>Suessiales</taxon>
        <taxon>Symbiodiniaceae</taxon>
        <taxon>Cladocopium</taxon>
    </lineage>
</organism>
<dbReference type="AlphaFoldDB" id="A0A9P1CQ21"/>
<evidence type="ECO:0000313" key="1">
    <source>
        <dbReference type="EMBL" id="CAI3994241.1"/>
    </source>
</evidence>
<evidence type="ECO:0000313" key="3">
    <source>
        <dbReference type="Proteomes" id="UP001152797"/>
    </source>
</evidence>
<sequence>MLTLARRWSLDCAQYTAPGGDAVPCVPSRARVFVAGLLAQAGFPPAVWPASGKKSPAEALDAMRKGGPVRARRDAITTGDLPVCWPRGYSDANTEVAKAVDPGNVTQPVQRSRALSFSPMRGRWERTVHPCERTRGDTRTASVH</sequence>
<evidence type="ECO:0000313" key="2">
    <source>
        <dbReference type="EMBL" id="CAL4781553.1"/>
    </source>
</evidence>
<reference evidence="2 3" key="2">
    <citation type="submission" date="2024-05" db="EMBL/GenBank/DDBJ databases">
        <authorList>
            <person name="Chen Y."/>
            <person name="Shah S."/>
            <person name="Dougan E. K."/>
            <person name="Thang M."/>
            <person name="Chan C."/>
        </authorList>
    </citation>
    <scope>NUCLEOTIDE SEQUENCE [LARGE SCALE GENOMIC DNA]</scope>
</reference>